<gene>
    <name evidence="1" type="ORF">L3X38_011408</name>
</gene>
<dbReference type="Proteomes" id="UP001054821">
    <property type="component" value="Chromosome 2"/>
</dbReference>
<dbReference type="EMBL" id="JAJFAZ020000002">
    <property type="protein sequence ID" value="KAI5343532.1"/>
    <property type="molecule type" value="Genomic_DNA"/>
</dbReference>
<proteinExistence type="predicted"/>
<keyword evidence="2" id="KW-1185">Reference proteome</keyword>
<name>A0AAD4WK53_PRUDU</name>
<sequence>MPHLEKKKPASEGIFTPHRPCCSHPCNGRNSEEMAETIKELKNSAAKPSEENETPTRGILLLLERGSKQKGPSFVTQEDVIAML</sequence>
<evidence type="ECO:0000313" key="1">
    <source>
        <dbReference type="EMBL" id="KAI5343532.1"/>
    </source>
</evidence>
<accession>A0AAD4WK53</accession>
<comment type="caution">
    <text evidence="1">The sequence shown here is derived from an EMBL/GenBank/DDBJ whole genome shotgun (WGS) entry which is preliminary data.</text>
</comment>
<reference evidence="1 2" key="1">
    <citation type="journal article" date="2022" name="G3 (Bethesda)">
        <title>Whole-genome sequence and methylome profiling of the almond [Prunus dulcis (Mill.) D.A. Webb] cultivar 'Nonpareil'.</title>
        <authorList>
            <person name="D'Amico-Willman K.M."/>
            <person name="Ouma W.Z."/>
            <person name="Meulia T."/>
            <person name="Sideli G.M."/>
            <person name="Gradziel T.M."/>
            <person name="Fresnedo-Ramirez J."/>
        </authorList>
    </citation>
    <scope>NUCLEOTIDE SEQUENCE [LARGE SCALE GENOMIC DNA]</scope>
    <source>
        <strain evidence="1">Clone GOH B32 T37-40</strain>
    </source>
</reference>
<evidence type="ECO:0000313" key="2">
    <source>
        <dbReference type="Proteomes" id="UP001054821"/>
    </source>
</evidence>
<protein>
    <submittedName>
        <fullName evidence="1">Uncharacterized protein</fullName>
    </submittedName>
</protein>
<dbReference type="AlphaFoldDB" id="A0AAD4WK53"/>
<organism evidence="1 2">
    <name type="scientific">Prunus dulcis</name>
    <name type="common">Almond</name>
    <name type="synonym">Amygdalus dulcis</name>
    <dbReference type="NCBI Taxonomy" id="3755"/>
    <lineage>
        <taxon>Eukaryota</taxon>
        <taxon>Viridiplantae</taxon>
        <taxon>Streptophyta</taxon>
        <taxon>Embryophyta</taxon>
        <taxon>Tracheophyta</taxon>
        <taxon>Spermatophyta</taxon>
        <taxon>Magnoliopsida</taxon>
        <taxon>eudicotyledons</taxon>
        <taxon>Gunneridae</taxon>
        <taxon>Pentapetalae</taxon>
        <taxon>rosids</taxon>
        <taxon>fabids</taxon>
        <taxon>Rosales</taxon>
        <taxon>Rosaceae</taxon>
        <taxon>Amygdaloideae</taxon>
        <taxon>Amygdaleae</taxon>
        <taxon>Prunus</taxon>
    </lineage>
</organism>